<gene>
    <name evidence="2" type="ORF">MICPUN_60367</name>
</gene>
<dbReference type="GeneID" id="8245034"/>
<dbReference type="InterPro" id="IPR051616">
    <property type="entry name" value="Cul2-RING_E3_ligase_SR"/>
</dbReference>
<evidence type="ECO:0000313" key="3">
    <source>
        <dbReference type="Proteomes" id="UP000002009"/>
    </source>
</evidence>
<evidence type="ECO:0000313" key="2">
    <source>
        <dbReference type="EMBL" id="ACO65350.1"/>
    </source>
</evidence>
<dbReference type="SUPFAM" id="SSF48452">
    <property type="entry name" value="TPR-like"/>
    <property type="match status" value="1"/>
</dbReference>
<dbReference type="InterPro" id="IPR011990">
    <property type="entry name" value="TPR-like_helical_dom_sf"/>
</dbReference>
<dbReference type="eggNOG" id="KOG0504">
    <property type="taxonomic scope" value="Eukaryota"/>
</dbReference>
<dbReference type="KEGG" id="mis:MICPUN_60367"/>
<dbReference type="OMA" id="IAHMKSN"/>
<dbReference type="PROSITE" id="PS50088">
    <property type="entry name" value="ANK_REPEAT"/>
    <property type="match status" value="2"/>
</dbReference>
<keyword evidence="3" id="KW-1185">Reference proteome</keyword>
<feature type="repeat" description="ANK" evidence="1">
    <location>
        <begin position="66"/>
        <end position="98"/>
    </location>
</feature>
<proteinExistence type="predicted"/>
<dbReference type="InterPro" id="IPR002110">
    <property type="entry name" value="Ankyrin_rpt"/>
</dbReference>
<organism evidence="2 3">
    <name type="scientific">Micromonas commoda (strain RCC299 / NOUM17 / CCMP2709)</name>
    <name type="common">Picoplanktonic green alga</name>
    <dbReference type="NCBI Taxonomy" id="296587"/>
    <lineage>
        <taxon>Eukaryota</taxon>
        <taxon>Viridiplantae</taxon>
        <taxon>Chlorophyta</taxon>
        <taxon>Mamiellophyceae</taxon>
        <taxon>Mamiellales</taxon>
        <taxon>Mamiellaceae</taxon>
        <taxon>Micromonas</taxon>
    </lineage>
</organism>
<dbReference type="AlphaFoldDB" id="C1EBB0"/>
<dbReference type="STRING" id="296587.C1EBB0"/>
<dbReference type="InterPro" id="IPR019734">
    <property type="entry name" value="TPR_rpt"/>
</dbReference>
<dbReference type="PANTHER" id="PTHR46224:SF6">
    <property type="entry name" value="ANKYRIN REPEAT FAMILY PROTEIN"/>
    <property type="match status" value="1"/>
</dbReference>
<keyword evidence="1" id="KW-0040">ANK repeat</keyword>
<feature type="repeat" description="ANK" evidence="1">
    <location>
        <begin position="218"/>
        <end position="255"/>
    </location>
</feature>
<reference evidence="2 3" key="1">
    <citation type="journal article" date="2009" name="Science">
        <title>Green evolution and dynamic adaptations revealed by genomes of the marine picoeukaryotes Micromonas.</title>
        <authorList>
            <person name="Worden A.Z."/>
            <person name="Lee J.H."/>
            <person name="Mock T."/>
            <person name="Rouze P."/>
            <person name="Simmons M.P."/>
            <person name="Aerts A.L."/>
            <person name="Allen A.E."/>
            <person name="Cuvelier M.L."/>
            <person name="Derelle E."/>
            <person name="Everett M.V."/>
            <person name="Foulon E."/>
            <person name="Grimwood J."/>
            <person name="Gundlach H."/>
            <person name="Henrissat B."/>
            <person name="Napoli C."/>
            <person name="McDonald S.M."/>
            <person name="Parker M.S."/>
            <person name="Rombauts S."/>
            <person name="Salamov A."/>
            <person name="Von Dassow P."/>
            <person name="Badger J.H."/>
            <person name="Coutinho P.M."/>
            <person name="Demir E."/>
            <person name="Dubchak I."/>
            <person name="Gentemann C."/>
            <person name="Eikrem W."/>
            <person name="Gready J.E."/>
            <person name="John U."/>
            <person name="Lanier W."/>
            <person name="Lindquist E.A."/>
            <person name="Lucas S."/>
            <person name="Mayer K.F."/>
            <person name="Moreau H."/>
            <person name="Not F."/>
            <person name="Otillar R."/>
            <person name="Panaud O."/>
            <person name="Pangilinan J."/>
            <person name="Paulsen I."/>
            <person name="Piegu B."/>
            <person name="Poliakov A."/>
            <person name="Robbens S."/>
            <person name="Schmutz J."/>
            <person name="Toulza E."/>
            <person name="Wyss T."/>
            <person name="Zelensky A."/>
            <person name="Zhou K."/>
            <person name="Armbrust E.V."/>
            <person name="Bhattacharya D."/>
            <person name="Goodenough U.W."/>
            <person name="Van de Peer Y."/>
            <person name="Grigoriev I.V."/>
        </authorList>
    </citation>
    <scope>NUCLEOTIDE SEQUENCE [LARGE SCALE GENOMIC DNA]</scope>
    <source>
        <strain evidence="3">RCC299 / NOUM17</strain>
    </source>
</reference>
<dbReference type="Proteomes" id="UP000002009">
    <property type="component" value="Chromosome 7"/>
</dbReference>
<sequence>MSALDEARKEKVMNAMEHTKAFIAAVAEFDADQVRAAAEAAQRGDPSIIRVLVKDAGVPVDARDKDGATPLMAAADYGKPDAVKCLLALGADASAKSNNGTAAVHRAAGSAMGGGPKDDKASQDCVKCVKYLLEAQEGGVDDTAALESRADDGATPFLMACSRGAEASAEFLATRGANAAATLKSGVGAASLAAASGNPGALRAALRHGAPTGTRPVGGMSALHIAASHPNTSTHSLELVKSLLDAKADPNVADSEGLKAVHAAAAVGRGAVVEVLIKVTEPDAGAEEWNALAVQKTVQAKLAAMGAGGGEKLAATPEGAALAAAQVSETCVPHDVPTEVRDAEVAARTKREGDEAFIAGDNAAAIDKYTKSLDADGTNEKVWANRAAARLKLRDYVGALRDARTAKKIDCEYVKAWFREGTALTELGDYEGAALCFFEGMQVEGQSENPDLKRGFDAAIKKGRDAMIKK</sequence>
<name>C1EBB0_MICCC</name>
<dbReference type="InterPro" id="IPR036770">
    <property type="entry name" value="Ankyrin_rpt-contain_sf"/>
</dbReference>
<dbReference type="SMART" id="SM00028">
    <property type="entry name" value="TPR"/>
    <property type="match status" value="3"/>
</dbReference>
<protein>
    <submittedName>
        <fullName evidence="2">Uncharacterized protein</fullName>
    </submittedName>
</protein>
<dbReference type="RefSeq" id="XP_002504092.1">
    <property type="nucleotide sequence ID" value="XM_002504046.1"/>
</dbReference>
<dbReference type="EMBL" id="CP001328">
    <property type="protein sequence ID" value="ACO65350.1"/>
    <property type="molecule type" value="Genomic_DNA"/>
</dbReference>
<dbReference type="Gene3D" id="1.25.40.10">
    <property type="entry name" value="Tetratricopeptide repeat domain"/>
    <property type="match status" value="1"/>
</dbReference>
<dbReference type="eggNOG" id="KOG0376">
    <property type="taxonomic scope" value="Eukaryota"/>
</dbReference>
<dbReference type="InParanoid" id="C1EBB0"/>
<dbReference type="Pfam" id="PF12796">
    <property type="entry name" value="Ank_2"/>
    <property type="match status" value="1"/>
</dbReference>
<evidence type="ECO:0000256" key="1">
    <source>
        <dbReference type="PROSITE-ProRule" id="PRU00023"/>
    </source>
</evidence>
<dbReference type="SMART" id="SM00248">
    <property type="entry name" value="ANK"/>
    <property type="match status" value="5"/>
</dbReference>
<dbReference type="PROSITE" id="PS50297">
    <property type="entry name" value="ANK_REP_REGION"/>
    <property type="match status" value="2"/>
</dbReference>
<dbReference type="OrthoDB" id="20872at2759"/>
<dbReference type="Pfam" id="PF13637">
    <property type="entry name" value="Ank_4"/>
    <property type="match status" value="1"/>
</dbReference>
<accession>C1EBB0</accession>
<dbReference type="PANTHER" id="PTHR46224">
    <property type="entry name" value="ANKYRIN REPEAT FAMILY PROTEIN"/>
    <property type="match status" value="1"/>
</dbReference>
<dbReference type="Gene3D" id="1.25.40.20">
    <property type="entry name" value="Ankyrin repeat-containing domain"/>
    <property type="match status" value="2"/>
</dbReference>
<dbReference type="SUPFAM" id="SSF48403">
    <property type="entry name" value="Ankyrin repeat"/>
    <property type="match status" value="1"/>
</dbReference>